<sequence>MDCSCVYTSDTDSMVCLIREGIQKARKGHKCDECYKNIIPGERYEYIFGTLDGDLFIHKTCLDCLSLRKAFFCGAWIYGELWDSLWGHIVECEGEILGPQMMELTPLARNKVCDEVEEYWEREEEEEG</sequence>
<organism evidence="1">
    <name type="scientific">marine sediment metagenome</name>
    <dbReference type="NCBI Taxonomy" id="412755"/>
    <lineage>
        <taxon>unclassified sequences</taxon>
        <taxon>metagenomes</taxon>
        <taxon>ecological metagenomes</taxon>
    </lineage>
</organism>
<dbReference type="EMBL" id="LAZR01037813">
    <property type="protein sequence ID" value="KKL21218.1"/>
    <property type="molecule type" value="Genomic_DNA"/>
</dbReference>
<name>A0A0F9EB07_9ZZZZ</name>
<dbReference type="AlphaFoldDB" id="A0A0F9EB07"/>
<gene>
    <name evidence="1" type="ORF">LCGC14_2447640</name>
</gene>
<reference evidence="1" key="1">
    <citation type="journal article" date="2015" name="Nature">
        <title>Complex archaea that bridge the gap between prokaryotes and eukaryotes.</title>
        <authorList>
            <person name="Spang A."/>
            <person name="Saw J.H."/>
            <person name="Jorgensen S.L."/>
            <person name="Zaremba-Niedzwiedzka K."/>
            <person name="Martijn J."/>
            <person name="Lind A.E."/>
            <person name="van Eijk R."/>
            <person name="Schleper C."/>
            <person name="Guy L."/>
            <person name="Ettema T.J."/>
        </authorList>
    </citation>
    <scope>NUCLEOTIDE SEQUENCE</scope>
</reference>
<comment type="caution">
    <text evidence="1">The sequence shown here is derived from an EMBL/GenBank/DDBJ whole genome shotgun (WGS) entry which is preliminary data.</text>
</comment>
<evidence type="ECO:0000313" key="1">
    <source>
        <dbReference type="EMBL" id="KKL21218.1"/>
    </source>
</evidence>
<proteinExistence type="predicted"/>
<accession>A0A0F9EB07</accession>
<protein>
    <submittedName>
        <fullName evidence="1">Uncharacterized protein</fullName>
    </submittedName>
</protein>